<dbReference type="AlphaFoldDB" id="M2PG92"/>
<dbReference type="OrthoDB" id="3199698at2759"/>
<dbReference type="HOGENOM" id="CLU_006344_1_2_1"/>
<dbReference type="STRING" id="914234.M2PG92"/>
<evidence type="ECO:0008006" key="3">
    <source>
        <dbReference type="Google" id="ProtNLM"/>
    </source>
</evidence>
<sequence>MRVFNAASFHRFRRSPFTNDFPRADIHRLLSPDILHQLIKGTFKDHLVTWVETYLKMQHGESQANEIMADIDRQIAAAPPFTGLRRFPEGRGFKQWTGNDSKALMKVWLPAIVGYIPAKMVKAIQAFLDFCYIARLSFFTNSDLSDLDDALKRFHRYRKIFQTTGVRPDGFALPRQHSLTHWRYLIEQFGAPNGLDSSITESKHIDAVKEPWRRSNRYDALGQMLQTNQRMDKLAALRVDLKDRGLLDGNILVDRTLSRDVHTLALQVRQPRLVKFIRRFLYDQTSQGANQVSSEVPLNMCPDFREKVYVYYSAAATYYAPSDPSGTQGMRREHIRTTPSWFGGGYRFDCVFVSLDGFDDSVNGRGVARIKLFMSFKYRRTIYPCALVHWYQVLGDGPDKQTGMWLVQPEYLTSDGSPYLAIIHLDTIERAAHLMPRFPMEESDRVDNDLSGPYFTPTQEEHFILLYCNLITKTRVSGRCKLNAKSNSDLRLWKDIVQGLVFVHQGNGPLLHRRM</sequence>
<dbReference type="EMBL" id="KB445801">
    <property type="protein sequence ID" value="EMD34989.1"/>
    <property type="molecule type" value="Genomic_DNA"/>
</dbReference>
<reference evidence="1 2" key="1">
    <citation type="journal article" date="2012" name="Proc. Natl. Acad. Sci. U.S.A.">
        <title>Comparative genomics of Ceriporiopsis subvermispora and Phanerochaete chrysosporium provide insight into selective ligninolysis.</title>
        <authorList>
            <person name="Fernandez-Fueyo E."/>
            <person name="Ruiz-Duenas F.J."/>
            <person name="Ferreira P."/>
            <person name="Floudas D."/>
            <person name="Hibbett D.S."/>
            <person name="Canessa P."/>
            <person name="Larrondo L.F."/>
            <person name="James T.Y."/>
            <person name="Seelenfreund D."/>
            <person name="Lobos S."/>
            <person name="Polanco R."/>
            <person name="Tello M."/>
            <person name="Honda Y."/>
            <person name="Watanabe T."/>
            <person name="Watanabe T."/>
            <person name="Ryu J.S."/>
            <person name="Kubicek C.P."/>
            <person name="Schmoll M."/>
            <person name="Gaskell J."/>
            <person name="Hammel K.E."/>
            <person name="St John F.J."/>
            <person name="Vanden Wymelenberg A."/>
            <person name="Sabat G."/>
            <person name="Splinter BonDurant S."/>
            <person name="Syed K."/>
            <person name="Yadav J.S."/>
            <person name="Doddapaneni H."/>
            <person name="Subramanian V."/>
            <person name="Lavin J.L."/>
            <person name="Oguiza J.A."/>
            <person name="Perez G."/>
            <person name="Pisabarro A.G."/>
            <person name="Ramirez L."/>
            <person name="Santoyo F."/>
            <person name="Master E."/>
            <person name="Coutinho P.M."/>
            <person name="Henrissat B."/>
            <person name="Lombard V."/>
            <person name="Magnuson J.K."/>
            <person name="Kuees U."/>
            <person name="Hori C."/>
            <person name="Igarashi K."/>
            <person name="Samejima M."/>
            <person name="Held B.W."/>
            <person name="Barry K.W."/>
            <person name="LaButti K.M."/>
            <person name="Lapidus A."/>
            <person name="Lindquist E.A."/>
            <person name="Lucas S.M."/>
            <person name="Riley R."/>
            <person name="Salamov A.A."/>
            <person name="Hoffmeister D."/>
            <person name="Schwenk D."/>
            <person name="Hadar Y."/>
            <person name="Yarden O."/>
            <person name="de Vries R.P."/>
            <person name="Wiebenga A."/>
            <person name="Stenlid J."/>
            <person name="Eastwood D."/>
            <person name="Grigoriev I.V."/>
            <person name="Berka R.M."/>
            <person name="Blanchette R.A."/>
            <person name="Kersten P."/>
            <person name="Martinez A.T."/>
            <person name="Vicuna R."/>
            <person name="Cullen D."/>
        </authorList>
    </citation>
    <scope>NUCLEOTIDE SEQUENCE [LARGE SCALE GENOMIC DNA]</scope>
    <source>
        <strain evidence="1 2">B</strain>
    </source>
</reference>
<keyword evidence="2" id="KW-1185">Reference proteome</keyword>
<protein>
    <recommendedName>
        <fullName evidence="3">Fungal-type protein kinase domain-containing protein</fullName>
    </recommendedName>
</protein>
<gene>
    <name evidence="1" type="ORF">CERSUDRAFT_66835</name>
</gene>
<accession>M2PG92</accession>
<dbReference type="Proteomes" id="UP000016930">
    <property type="component" value="Unassembled WGS sequence"/>
</dbReference>
<organism evidence="1 2">
    <name type="scientific">Ceriporiopsis subvermispora (strain B)</name>
    <name type="common">White-rot fungus</name>
    <name type="synonym">Gelatoporia subvermispora</name>
    <dbReference type="NCBI Taxonomy" id="914234"/>
    <lineage>
        <taxon>Eukaryota</taxon>
        <taxon>Fungi</taxon>
        <taxon>Dikarya</taxon>
        <taxon>Basidiomycota</taxon>
        <taxon>Agaricomycotina</taxon>
        <taxon>Agaricomycetes</taxon>
        <taxon>Polyporales</taxon>
        <taxon>Gelatoporiaceae</taxon>
        <taxon>Gelatoporia</taxon>
    </lineage>
</organism>
<dbReference type="InterPro" id="IPR041078">
    <property type="entry name" value="Plavaka"/>
</dbReference>
<evidence type="ECO:0000313" key="2">
    <source>
        <dbReference type="Proteomes" id="UP000016930"/>
    </source>
</evidence>
<proteinExistence type="predicted"/>
<evidence type="ECO:0000313" key="1">
    <source>
        <dbReference type="EMBL" id="EMD34989.1"/>
    </source>
</evidence>
<name>M2PG92_CERS8</name>
<dbReference type="Pfam" id="PF18759">
    <property type="entry name" value="Plavaka"/>
    <property type="match status" value="1"/>
</dbReference>